<evidence type="ECO:0000313" key="1">
    <source>
        <dbReference type="EMBL" id="GLS19615.1"/>
    </source>
</evidence>
<dbReference type="Proteomes" id="UP001156882">
    <property type="component" value="Unassembled WGS sequence"/>
</dbReference>
<sequence>MFLGLIDDIDDDFRMGPVPVGVDGIGIGQIGGMAGKSKGEVSLSVAFRAPGPGEGKSVAPCASRLVRPYMVPACRLRDFQ</sequence>
<keyword evidence="2" id="KW-1185">Reference proteome</keyword>
<protein>
    <submittedName>
        <fullName evidence="1">Uncharacterized protein</fullName>
    </submittedName>
</protein>
<name>A0ABQ6CL61_9HYPH</name>
<comment type="caution">
    <text evidence="1">The sequence shown here is derived from an EMBL/GenBank/DDBJ whole genome shotgun (WGS) entry which is preliminary data.</text>
</comment>
<accession>A0ABQ6CL61</accession>
<dbReference type="EMBL" id="BSPC01000023">
    <property type="protein sequence ID" value="GLS19615.1"/>
    <property type="molecule type" value="Genomic_DNA"/>
</dbReference>
<evidence type="ECO:0000313" key="2">
    <source>
        <dbReference type="Proteomes" id="UP001156882"/>
    </source>
</evidence>
<reference evidence="2" key="1">
    <citation type="journal article" date="2019" name="Int. J. Syst. Evol. Microbiol.">
        <title>The Global Catalogue of Microorganisms (GCM) 10K type strain sequencing project: providing services to taxonomists for standard genome sequencing and annotation.</title>
        <authorList>
            <consortium name="The Broad Institute Genomics Platform"/>
            <consortium name="The Broad Institute Genome Sequencing Center for Infectious Disease"/>
            <person name="Wu L."/>
            <person name="Ma J."/>
        </authorList>
    </citation>
    <scope>NUCLEOTIDE SEQUENCE [LARGE SCALE GENOMIC DNA]</scope>
    <source>
        <strain evidence="2">NBRC 101365</strain>
    </source>
</reference>
<organism evidence="1 2">
    <name type="scientific">Labrys miyagiensis</name>
    <dbReference type="NCBI Taxonomy" id="346912"/>
    <lineage>
        <taxon>Bacteria</taxon>
        <taxon>Pseudomonadati</taxon>
        <taxon>Pseudomonadota</taxon>
        <taxon>Alphaproteobacteria</taxon>
        <taxon>Hyphomicrobiales</taxon>
        <taxon>Xanthobacteraceae</taxon>
        <taxon>Labrys</taxon>
    </lineage>
</organism>
<proteinExistence type="predicted"/>
<gene>
    <name evidence="1" type="ORF">GCM10007874_26320</name>
</gene>